<dbReference type="EMBL" id="CAUYUJ010019279">
    <property type="protein sequence ID" value="CAK0889894.1"/>
    <property type="molecule type" value="Genomic_DNA"/>
</dbReference>
<dbReference type="Pfam" id="PF13202">
    <property type="entry name" value="EF-hand_5"/>
    <property type="match status" value="1"/>
</dbReference>
<dbReference type="Proteomes" id="UP001189429">
    <property type="component" value="Unassembled WGS sequence"/>
</dbReference>
<organism evidence="4 5">
    <name type="scientific">Prorocentrum cordatum</name>
    <dbReference type="NCBI Taxonomy" id="2364126"/>
    <lineage>
        <taxon>Eukaryota</taxon>
        <taxon>Sar</taxon>
        <taxon>Alveolata</taxon>
        <taxon>Dinophyceae</taxon>
        <taxon>Prorocentrales</taxon>
        <taxon>Prorocentraceae</taxon>
        <taxon>Prorocentrum</taxon>
    </lineage>
</organism>
<evidence type="ECO:0000313" key="4">
    <source>
        <dbReference type="EMBL" id="CAK0889894.1"/>
    </source>
</evidence>
<evidence type="ECO:0000256" key="2">
    <source>
        <dbReference type="SAM" id="MobiDB-lite"/>
    </source>
</evidence>
<dbReference type="SUPFAM" id="SSF47473">
    <property type="entry name" value="EF-hand"/>
    <property type="match status" value="1"/>
</dbReference>
<dbReference type="PROSITE" id="PS50222">
    <property type="entry name" value="EF_HAND_2"/>
    <property type="match status" value="2"/>
</dbReference>
<evidence type="ECO:0000256" key="1">
    <source>
        <dbReference type="ARBA" id="ARBA00022837"/>
    </source>
</evidence>
<protein>
    <recommendedName>
        <fullName evidence="3">EF-hand domain-containing protein</fullName>
    </recommendedName>
</protein>
<dbReference type="InterPro" id="IPR002048">
    <property type="entry name" value="EF_hand_dom"/>
</dbReference>
<feature type="region of interest" description="Disordered" evidence="2">
    <location>
        <begin position="135"/>
        <end position="176"/>
    </location>
</feature>
<reference evidence="4" key="1">
    <citation type="submission" date="2023-10" db="EMBL/GenBank/DDBJ databases">
        <authorList>
            <person name="Chen Y."/>
            <person name="Shah S."/>
            <person name="Dougan E. K."/>
            <person name="Thang M."/>
            <person name="Chan C."/>
        </authorList>
    </citation>
    <scope>NUCLEOTIDE SEQUENCE [LARGE SCALE GENOMIC DNA]</scope>
</reference>
<proteinExistence type="predicted"/>
<feature type="domain" description="EF-hand" evidence="3">
    <location>
        <begin position="60"/>
        <end position="95"/>
    </location>
</feature>
<dbReference type="SMART" id="SM00054">
    <property type="entry name" value="EFh"/>
    <property type="match status" value="2"/>
</dbReference>
<comment type="caution">
    <text evidence="4">The sequence shown here is derived from an EMBL/GenBank/DDBJ whole genome shotgun (WGS) entry which is preliminary data.</text>
</comment>
<dbReference type="PROSITE" id="PS00018">
    <property type="entry name" value="EF_HAND_1"/>
    <property type="match status" value="1"/>
</dbReference>
<keyword evidence="5" id="KW-1185">Reference proteome</keyword>
<dbReference type="Gene3D" id="1.10.238.10">
    <property type="entry name" value="EF-hand"/>
    <property type="match status" value="1"/>
</dbReference>
<accession>A0ABN9WSY3</accession>
<keyword evidence="1" id="KW-0106">Calcium</keyword>
<feature type="domain" description="EF-hand" evidence="3">
    <location>
        <begin position="191"/>
        <end position="226"/>
    </location>
</feature>
<gene>
    <name evidence="4" type="ORF">PCOR1329_LOCUS70286</name>
</gene>
<evidence type="ECO:0000313" key="5">
    <source>
        <dbReference type="Proteomes" id="UP001189429"/>
    </source>
</evidence>
<sequence length="274" mass="29845">MQARPRHFFDDLVGDFRVPRTQVLRLPDQRARGAAPCVQPRVSRVLTPAFASALRQSPVLLRQLCGQLFRRHDANGDGVLEREEARALAQELSRTLAVPISPASPLSGGGAPVTLEEFCGWLPRVLGMDVQVSDDEAPGAARGAGPPPRPAEPAAHPLPAQASEAEEPQTARPRRGIAPGYTTALMASPAVLDTLIRCYFRRYDADQSGFLEYSEVLQLTQDIVQVMAVPFMPEGHHLRPSIVQFSATGRDSLSLDEFRLWFPTVLGLEPSGSP</sequence>
<dbReference type="InterPro" id="IPR011992">
    <property type="entry name" value="EF-hand-dom_pair"/>
</dbReference>
<dbReference type="InterPro" id="IPR018247">
    <property type="entry name" value="EF_Hand_1_Ca_BS"/>
</dbReference>
<evidence type="ECO:0000259" key="3">
    <source>
        <dbReference type="PROSITE" id="PS50222"/>
    </source>
</evidence>
<name>A0ABN9WSY3_9DINO</name>